<accession>A0ABS6YGD8</accession>
<gene>
    <name evidence="1" type="ORF">GKQ77_00935</name>
</gene>
<evidence type="ECO:0000313" key="2">
    <source>
        <dbReference type="Proteomes" id="UP001197114"/>
    </source>
</evidence>
<proteinExistence type="predicted"/>
<dbReference type="EMBL" id="WMBF01000003">
    <property type="protein sequence ID" value="MBW5420144.1"/>
    <property type="molecule type" value="Genomic_DNA"/>
</dbReference>
<sequence>MTNFQEAATEIVDQHLATRLISAGDPPGLHETVVDLVTEAFPQHVEALMGHQLDSLTHPSGTQWPDAYLADESAAEDALQQAAAGLRVALAQAGQMSGNAQIFEHKTAARLRDDPRAALRAELARVPRPLTRPQILEWSLDPAPWFTESRGEPGVWSPVGFESVAGQRRLPDGVEALPRVSSGPHEGWVQIGFTERQLTPARRYPDEPARQIQIIVGLEAGGGRTPASPLPLAKAPWQLWTRPLRHLVPHLVDTGAAVRHISTTDQPFVALTDASATTLVNAPLPSYGLGLPHLVLAPAVSVIAALGLEPTEGVCGFSLSDAQGEALVGRQWRGHLVHDGNYRPLLPAIEGADLLIRPDLFARLHNFVGAARCHVGLRVVLKPTEQLSAISAKDDRNH</sequence>
<comment type="caution">
    <text evidence="1">The sequence shown here is derived from an EMBL/GenBank/DDBJ whole genome shotgun (WGS) entry which is preliminary data.</text>
</comment>
<name>A0ABS6YGD8_9ACTN</name>
<dbReference type="RefSeq" id="WP_219686647.1">
    <property type="nucleotide sequence ID" value="NZ_WMBF01000003.1"/>
</dbReference>
<dbReference type="Proteomes" id="UP001197114">
    <property type="component" value="Unassembled WGS sequence"/>
</dbReference>
<organism evidence="1 2">
    <name type="scientific">Streptomyces anatolicus</name>
    <dbReference type="NCBI Taxonomy" id="2675858"/>
    <lineage>
        <taxon>Bacteria</taxon>
        <taxon>Bacillati</taxon>
        <taxon>Actinomycetota</taxon>
        <taxon>Actinomycetes</taxon>
        <taxon>Kitasatosporales</taxon>
        <taxon>Streptomycetaceae</taxon>
        <taxon>Streptomyces</taxon>
    </lineage>
</organism>
<keyword evidence="2" id="KW-1185">Reference proteome</keyword>
<evidence type="ECO:0000313" key="1">
    <source>
        <dbReference type="EMBL" id="MBW5420144.1"/>
    </source>
</evidence>
<protein>
    <submittedName>
        <fullName evidence="1">Uncharacterized protein</fullName>
    </submittedName>
</protein>
<reference evidence="1 2" key="1">
    <citation type="submission" date="2019-11" db="EMBL/GenBank/DDBJ databases">
        <authorList>
            <person name="Ay H."/>
        </authorList>
    </citation>
    <scope>NUCLEOTIDE SEQUENCE [LARGE SCALE GENOMIC DNA]</scope>
    <source>
        <strain evidence="1 2">BG9H</strain>
    </source>
</reference>